<gene>
    <name evidence="2" type="ORF">CK500_10530</name>
</gene>
<organism evidence="2 3">
    <name type="scientific">Halorubrum salipaludis</name>
    <dbReference type="NCBI Taxonomy" id="2032630"/>
    <lineage>
        <taxon>Archaea</taxon>
        <taxon>Methanobacteriati</taxon>
        <taxon>Methanobacteriota</taxon>
        <taxon>Stenosarchaea group</taxon>
        <taxon>Halobacteria</taxon>
        <taxon>Halobacteriales</taxon>
        <taxon>Haloferacaceae</taxon>
        <taxon>Halorubrum</taxon>
    </lineage>
</organism>
<reference evidence="2 3" key="1">
    <citation type="submission" date="2017-08" db="EMBL/GenBank/DDBJ databases">
        <title>The strain WRN001 was isolated from Binhai saline alkaline soil, Tianjin, China.</title>
        <authorList>
            <person name="Liu D."/>
            <person name="Zhang G."/>
        </authorList>
    </citation>
    <scope>NUCLEOTIDE SEQUENCE [LARGE SCALE GENOMIC DNA]</scope>
    <source>
        <strain evidence="2 3">WN019</strain>
    </source>
</reference>
<comment type="caution">
    <text evidence="2">The sequence shown here is derived from an EMBL/GenBank/DDBJ whole genome shotgun (WGS) entry which is preliminary data.</text>
</comment>
<dbReference type="EMBL" id="NSKC01000005">
    <property type="protein sequence ID" value="PAU83229.1"/>
    <property type="molecule type" value="Genomic_DNA"/>
</dbReference>
<sequence>MQPSRRGYLGLCGVAGAVAVAGCTGALPDDLVSGDAVDGGAGESGPTESESGSEPAGDPVADDASLRVTLTVDETRTLFESRHVETVGPVETGQNGMPYLALRLTDEGVEAATETAVAADLGERYEDAEIAVIADGEKLNRFGVAQPLARSIVDGEWDGAFRMTFESEASAESFRETLVTGSG</sequence>
<dbReference type="PROSITE" id="PS51318">
    <property type="entry name" value="TAT"/>
    <property type="match status" value="1"/>
</dbReference>
<proteinExistence type="predicted"/>
<evidence type="ECO:0000313" key="3">
    <source>
        <dbReference type="Proteomes" id="UP000218083"/>
    </source>
</evidence>
<dbReference type="RefSeq" id="WP_095637196.1">
    <property type="nucleotide sequence ID" value="NZ_NSKC01000005.1"/>
</dbReference>
<dbReference type="Proteomes" id="UP000218083">
    <property type="component" value="Unassembled WGS sequence"/>
</dbReference>
<feature type="compositionally biased region" description="Low complexity" evidence="1">
    <location>
        <begin position="44"/>
        <end position="57"/>
    </location>
</feature>
<name>A0A2A2FF52_9EURY</name>
<dbReference type="AlphaFoldDB" id="A0A2A2FF52"/>
<dbReference type="PROSITE" id="PS51257">
    <property type="entry name" value="PROKAR_LIPOPROTEIN"/>
    <property type="match status" value="1"/>
</dbReference>
<protein>
    <submittedName>
        <fullName evidence="2">Uncharacterized protein</fullName>
    </submittedName>
</protein>
<dbReference type="InterPro" id="IPR006311">
    <property type="entry name" value="TAT_signal"/>
</dbReference>
<accession>A0A2A2FF52</accession>
<feature type="region of interest" description="Disordered" evidence="1">
    <location>
        <begin position="34"/>
        <end position="64"/>
    </location>
</feature>
<dbReference type="OrthoDB" id="346454at2157"/>
<keyword evidence="3" id="KW-1185">Reference proteome</keyword>
<evidence type="ECO:0000256" key="1">
    <source>
        <dbReference type="SAM" id="MobiDB-lite"/>
    </source>
</evidence>
<evidence type="ECO:0000313" key="2">
    <source>
        <dbReference type="EMBL" id="PAU83229.1"/>
    </source>
</evidence>